<dbReference type="GO" id="GO:0003676">
    <property type="term" value="F:nucleic acid binding"/>
    <property type="evidence" value="ECO:0007669"/>
    <property type="project" value="InterPro"/>
</dbReference>
<dbReference type="InterPro" id="IPR036397">
    <property type="entry name" value="RNaseH_sf"/>
</dbReference>
<gene>
    <name evidence="1" type="ORF">LSTR_LSTR011045</name>
</gene>
<organism evidence="1 2">
    <name type="scientific">Laodelphax striatellus</name>
    <name type="common">Small brown planthopper</name>
    <name type="synonym">Delphax striatella</name>
    <dbReference type="NCBI Taxonomy" id="195883"/>
    <lineage>
        <taxon>Eukaryota</taxon>
        <taxon>Metazoa</taxon>
        <taxon>Ecdysozoa</taxon>
        <taxon>Arthropoda</taxon>
        <taxon>Hexapoda</taxon>
        <taxon>Insecta</taxon>
        <taxon>Pterygota</taxon>
        <taxon>Neoptera</taxon>
        <taxon>Paraneoptera</taxon>
        <taxon>Hemiptera</taxon>
        <taxon>Auchenorrhyncha</taxon>
        <taxon>Fulgoroidea</taxon>
        <taxon>Delphacidae</taxon>
        <taxon>Criomorphinae</taxon>
        <taxon>Laodelphax</taxon>
    </lineage>
</organism>
<evidence type="ECO:0000313" key="2">
    <source>
        <dbReference type="Proteomes" id="UP000291343"/>
    </source>
</evidence>
<proteinExistence type="predicted"/>
<accession>A0A482WGL0</accession>
<dbReference type="PANTHER" id="PTHR33939">
    <property type="entry name" value="PROTEIN CBG22215"/>
    <property type="match status" value="1"/>
</dbReference>
<comment type="caution">
    <text evidence="1">The sequence shown here is derived from an EMBL/GenBank/DDBJ whole genome shotgun (WGS) entry which is preliminary data.</text>
</comment>
<dbReference type="OrthoDB" id="6594114at2759"/>
<evidence type="ECO:0008006" key="3">
    <source>
        <dbReference type="Google" id="ProtNLM"/>
    </source>
</evidence>
<dbReference type="InParanoid" id="A0A482WGL0"/>
<evidence type="ECO:0000313" key="1">
    <source>
        <dbReference type="EMBL" id="RZF32598.1"/>
    </source>
</evidence>
<dbReference type="AlphaFoldDB" id="A0A482WGL0"/>
<dbReference type="Proteomes" id="UP000291343">
    <property type="component" value="Unassembled WGS sequence"/>
</dbReference>
<name>A0A482WGL0_LAOST</name>
<dbReference type="EMBL" id="QKKF02036444">
    <property type="protein sequence ID" value="RZF32598.1"/>
    <property type="molecule type" value="Genomic_DNA"/>
</dbReference>
<dbReference type="PANTHER" id="PTHR33939:SF1">
    <property type="entry name" value="DUF4371 DOMAIN-CONTAINING PROTEIN"/>
    <property type="match status" value="1"/>
</dbReference>
<protein>
    <recommendedName>
        <fullName evidence="3">Tc1-like transposase DDE domain-containing protein</fullName>
    </recommendedName>
</protein>
<dbReference type="Gene3D" id="3.30.420.10">
    <property type="entry name" value="Ribonuclease H-like superfamily/Ribonuclease H"/>
    <property type="match status" value="1"/>
</dbReference>
<keyword evidence="2" id="KW-1185">Reference proteome</keyword>
<sequence>MSATHRGKPFNTGERDTVLKVFEYFRTSNSDKSVDFAVSRTSEATGISKRSVYRLRTEQKKGSVKTPRKTKIRNVYKNCRTVKYDGFTISAIRKTVHSFLKRNVPPTMKHVLVKTNEDPDLPNFKKTTLYRLLMDSGFAFEKHSNKSLLIEKDSSIVCRHSYLRKIRECKKYNNPIVYVGETWVNVGQKVQKEGENCMISTPNEVGVVPFRSKESNDKGPHFVIVHAASEEGFLKNAKLMYLAQTSKDYHPSATMFEKWFKEHLLPNLQPNTAIVLDNTPYSSANNDIPNASSTKEDIKFWLLSKNVDFPDDSLKRELLHEVDQIKHLYSTSSVDEMAEYQGCRIIRLPPHHCELNPIEFAFNQVKEMLRMQNKEEIMIPMIDQAFDALTAEHWRQFFNYVEKTEKSMWEVDYLQDEVEHLFSQLNTSSDEDEESSDEVFAQISYDNNDAIGKIISHQ</sequence>
<reference evidence="1 2" key="1">
    <citation type="journal article" date="2017" name="Gigascience">
        <title>Genome sequence of the small brown planthopper, Laodelphax striatellus.</title>
        <authorList>
            <person name="Zhu J."/>
            <person name="Jiang F."/>
            <person name="Wang X."/>
            <person name="Yang P."/>
            <person name="Bao Y."/>
            <person name="Zhao W."/>
            <person name="Wang W."/>
            <person name="Lu H."/>
            <person name="Wang Q."/>
            <person name="Cui N."/>
            <person name="Li J."/>
            <person name="Chen X."/>
            <person name="Luo L."/>
            <person name="Yu J."/>
            <person name="Kang L."/>
            <person name="Cui F."/>
        </authorList>
    </citation>
    <scope>NUCLEOTIDE SEQUENCE [LARGE SCALE GENOMIC DNA]</scope>
    <source>
        <strain evidence="1">Lst14</strain>
    </source>
</reference>